<feature type="compositionally biased region" description="Polar residues" evidence="7">
    <location>
        <begin position="28"/>
        <end position="39"/>
    </location>
</feature>
<feature type="compositionally biased region" description="Polar residues" evidence="7">
    <location>
        <begin position="59"/>
        <end position="79"/>
    </location>
</feature>
<protein>
    <submittedName>
        <fullName evidence="9">BZIP factor, other</fullName>
    </submittedName>
</protein>
<keyword evidence="4" id="KW-0238">DNA-binding</keyword>
<sequence length="375" mass="41604">MAEDGSPNNNGEMHYTTSRANHNEHYRSINNTNNENGYSSEERSNSPLDFSFKRKNGDNEISGSDSVPSPASTNDTGLSQDHDDRKISESEEKILMNGLVNKIKSEPDSNWSLNHNVASMLTAFQAGLIPNPMLGPLPSVAALMAPKYPQNKSSSTRPFKSYPKDPLGMGGYIPGLVPSDSHGFQNLNLNSEEFFHLYRHHMLLAGEKMHESSQSPLSQSKASSNVTTTSSPSSSSTLSPNGVKNEHSQNGFRNGPSPNGFRNIPSPNGFRNIPSPNGIRPAQLMGISSSTEHRNYTSSRKRARILPEEQKDGAYWERRRKNNEAAKRSRDMRRAKEDEIAIRAALLEQENLKLRVEVASLKTETAKLRCMLYNS</sequence>
<feature type="domain" description="BZIP" evidence="8">
    <location>
        <begin position="312"/>
        <end position="369"/>
    </location>
</feature>
<feature type="region of interest" description="Disordered" evidence="7">
    <location>
        <begin position="209"/>
        <end position="283"/>
    </location>
</feature>
<comment type="caution">
    <text evidence="9">The sequence shown here is derived from an EMBL/GenBank/DDBJ whole genome shotgun (WGS) entry which is preliminary data.</text>
</comment>
<keyword evidence="6" id="KW-0539">Nucleus</keyword>
<feature type="compositionally biased region" description="Low complexity" evidence="7">
    <location>
        <begin position="212"/>
        <end position="239"/>
    </location>
</feature>
<feature type="compositionally biased region" description="Polar residues" evidence="7">
    <location>
        <begin position="1"/>
        <end position="20"/>
    </location>
</feature>
<evidence type="ECO:0000256" key="6">
    <source>
        <dbReference type="ARBA" id="ARBA00023242"/>
    </source>
</evidence>
<dbReference type="OrthoDB" id="6022300at2759"/>
<name>A0A8B6C4J6_MYTGA</name>
<evidence type="ECO:0000313" key="10">
    <source>
        <dbReference type="Proteomes" id="UP000596742"/>
    </source>
</evidence>
<evidence type="ECO:0000256" key="4">
    <source>
        <dbReference type="ARBA" id="ARBA00023125"/>
    </source>
</evidence>
<dbReference type="FunFam" id="1.20.5.170:FF:000025">
    <property type="entry name" value="nuclear factor interleukin-3-regulated protein-like"/>
    <property type="match status" value="1"/>
</dbReference>
<dbReference type="EMBL" id="UYJE01001140">
    <property type="protein sequence ID" value="VDH99389.1"/>
    <property type="molecule type" value="Genomic_DNA"/>
</dbReference>
<dbReference type="CDD" id="cd14695">
    <property type="entry name" value="bZIP_HLF"/>
    <property type="match status" value="1"/>
</dbReference>
<evidence type="ECO:0000256" key="5">
    <source>
        <dbReference type="ARBA" id="ARBA00023163"/>
    </source>
</evidence>
<dbReference type="Gene3D" id="1.20.5.170">
    <property type="match status" value="1"/>
</dbReference>
<comment type="similarity">
    <text evidence="2">Belongs to the bZIP family. NFIL3 subfamily.</text>
</comment>
<proteinExistence type="inferred from homology"/>
<dbReference type="GO" id="GO:0005634">
    <property type="term" value="C:nucleus"/>
    <property type="evidence" value="ECO:0007669"/>
    <property type="project" value="UniProtKB-SubCell"/>
</dbReference>
<dbReference type="PANTHER" id="PTHR11988:SF56">
    <property type="entry name" value="TRANSCRIPTION FACTOR CES-2"/>
    <property type="match status" value="1"/>
</dbReference>
<accession>A0A8B6C4J6</accession>
<dbReference type="PANTHER" id="PTHR11988">
    <property type="entry name" value="THYROTROPH EMBRYONIC FACTOR RELATED"/>
    <property type="match status" value="1"/>
</dbReference>
<dbReference type="Pfam" id="PF07716">
    <property type="entry name" value="bZIP_2"/>
    <property type="match status" value="1"/>
</dbReference>
<dbReference type="Proteomes" id="UP000596742">
    <property type="component" value="Unassembled WGS sequence"/>
</dbReference>
<dbReference type="InterPro" id="IPR004827">
    <property type="entry name" value="bZIP"/>
</dbReference>
<dbReference type="GO" id="GO:0000981">
    <property type="term" value="F:DNA-binding transcription factor activity, RNA polymerase II-specific"/>
    <property type="evidence" value="ECO:0007669"/>
    <property type="project" value="TreeGrafter"/>
</dbReference>
<evidence type="ECO:0000256" key="3">
    <source>
        <dbReference type="ARBA" id="ARBA00023015"/>
    </source>
</evidence>
<evidence type="ECO:0000259" key="8">
    <source>
        <dbReference type="PROSITE" id="PS50217"/>
    </source>
</evidence>
<evidence type="ECO:0000256" key="2">
    <source>
        <dbReference type="ARBA" id="ARBA00006079"/>
    </source>
</evidence>
<gene>
    <name evidence="9" type="ORF">MGAL_10B094328</name>
</gene>
<dbReference type="InterPro" id="IPR040223">
    <property type="entry name" value="PAR_bZIP"/>
</dbReference>
<evidence type="ECO:0000313" key="9">
    <source>
        <dbReference type="EMBL" id="VDH99389.1"/>
    </source>
</evidence>
<dbReference type="SUPFAM" id="SSF57959">
    <property type="entry name" value="Leucine zipper domain"/>
    <property type="match status" value="1"/>
</dbReference>
<keyword evidence="10" id="KW-1185">Reference proteome</keyword>
<organism evidence="9 10">
    <name type="scientific">Mytilus galloprovincialis</name>
    <name type="common">Mediterranean mussel</name>
    <dbReference type="NCBI Taxonomy" id="29158"/>
    <lineage>
        <taxon>Eukaryota</taxon>
        <taxon>Metazoa</taxon>
        <taxon>Spiralia</taxon>
        <taxon>Lophotrochozoa</taxon>
        <taxon>Mollusca</taxon>
        <taxon>Bivalvia</taxon>
        <taxon>Autobranchia</taxon>
        <taxon>Pteriomorphia</taxon>
        <taxon>Mytilida</taxon>
        <taxon>Mytiloidea</taxon>
        <taxon>Mytilidae</taxon>
        <taxon>Mytilinae</taxon>
        <taxon>Mytilus</taxon>
    </lineage>
</organism>
<dbReference type="PROSITE" id="PS50217">
    <property type="entry name" value="BZIP"/>
    <property type="match status" value="1"/>
</dbReference>
<reference evidence="9" key="1">
    <citation type="submission" date="2018-11" db="EMBL/GenBank/DDBJ databases">
        <authorList>
            <person name="Alioto T."/>
            <person name="Alioto T."/>
        </authorList>
    </citation>
    <scope>NUCLEOTIDE SEQUENCE</scope>
</reference>
<dbReference type="SMART" id="SM00338">
    <property type="entry name" value="BRLZ"/>
    <property type="match status" value="1"/>
</dbReference>
<comment type="subcellular location">
    <subcellularLocation>
        <location evidence="1">Nucleus</location>
    </subcellularLocation>
</comment>
<evidence type="ECO:0000256" key="1">
    <source>
        <dbReference type="ARBA" id="ARBA00004123"/>
    </source>
</evidence>
<dbReference type="InterPro" id="IPR046347">
    <property type="entry name" value="bZIP_sf"/>
</dbReference>
<dbReference type="AlphaFoldDB" id="A0A8B6C4J6"/>
<evidence type="ECO:0000256" key="7">
    <source>
        <dbReference type="SAM" id="MobiDB-lite"/>
    </source>
</evidence>
<keyword evidence="5" id="KW-0804">Transcription</keyword>
<feature type="region of interest" description="Disordered" evidence="7">
    <location>
        <begin position="1"/>
        <end position="85"/>
    </location>
</feature>
<dbReference type="GO" id="GO:0000978">
    <property type="term" value="F:RNA polymerase II cis-regulatory region sequence-specific DNA binding"/>
    <property type="evidence" value="ECO:0007669"/>
    <property type="project" value="TreeGrafter"/>
</dbReference>
<keyword evidence="3" id="KW-0805">Transcription regulation</keyword>